<proteinExistence type="predicted"/>
<sequence length="81" mass="8593">MKQPAADTGVSICHVVSGSMKEARPERAHAMKQVAPILKGGRCAPNQRCSISKASVFIRAMPMARASLSGTVRARAFAARL</sequence>
<evidence type="ECO:0000313" key="2">
    <source>
        <dbReference type="Proteomes" id="UP000188543"/>
    </source>
</evidence>
<reference evidence="1 2" key="1">
    <citation type="submission" date="2016-08" db="EMBL/GenBank/DDBJ databases">
        <authorList>
            <person name="Seilhamer J.J."/>
        </authorList>
    </citation>
    <scope>NUCLEOTIDE SEQUENCE [LARGE SCALE GENOMIC DNA]</scope>
    <source>
        <strain evidence="1 2">VC14762</strain>
    </source>
</reference>
<accession>A0A1V2VVX5</accession>
<protein>
    <submittedName>
        <fullName evidence="1">Uncharacterized protein</fullName>
    </submittedName>
</protein>
<dbReference type="EMBL" id="MUTJ01000091">
    <property type="protein sequence ID" value="ONU78183.1"/>
    <property type="molecule type" value="Genomic_DNA"/>
</dbReference>
<organism evidence="1 2">
    <name type="scientific">Burkholderia cenocepacia</name>
    <dbReference type="NCBI Taxonomy" id="95486"/>
    <lineage>
        <taxon>Bacteria</taxon>
        <taxon>Pseudomonadati</taxon>
        <taxon>Pseudomonadota</taxon>
        <taxon>Betaproteobacteria</taxon>
        <taxon>Burkholderiales</taxon>
        <taxon>Burkholderiaceae</taxon>
        <taxon>Burkholderia</taxon>
        <taxon>Burkholderia cepacia complex</taxon>
    </lineage>
</organism>
<name>A0A1V2VVX5_9BURK</name>
<dbReference type="OrthoDB" id="9875714at2"/>
<dbReference type="Proteomes" id="UP000188543">
    <property type="component" value="Unassembled WGS sequence"/>
</dbReference>
<dbReference type="AlphaFoldDB" id="A0A1V2VVX5"/>
<evidence type="ECO:0000313" key="1">
    <source>
        <dbReference type="EMBL" id="ONU78183.1"/>
    </source>
</evidence>
<gene>
    <name evidence="1" type="ORF">A8E72_30470</name>
</gene>
<comment type="caution">
    <text evidence="1">The sequence shown here is derived from an EMBL/GenBank/DDBJ whole genome shotgun (WGS) entry which is preliminary data.</text>
</comment>